<dbReference type="Proteomes" id="UP000243797">
    <property type="component" value="Unassembled WGS sequence"/>
</dbReference>
<dbReference type="InParanoid" id="A0A2K1QNG4"/>
<feature type="domain" description="Sodium/calcium exchanger membrane region" evidence="12">
    <location>
        <begin position="683"/>
        <end position="839"/>
    </location>
</feature>
<keyword evidence="4" id="KW-0109">Calcium transport</keyword>
<dbReference type="EMBL" id="NKHZ01000055">
    <property type="protein sequence ID" value="PNS16665.1"/>
    <property type="molecule type" value="Genomic_DNA"/>
</dbReference>
<evidence type="ECO:0000256" key="7">
    <source>
        <dbReference type="ARBA" id="ARBA00022989"/>
    </source>
</evidence>
<dbReference type="GO" id="GO:0015369">
    <property type="term" value="F:calcium:proton antiporter activity"/>
    <property type="evidence" value="ECO:0007669"/>
    <property type="project" value="InterPro"/>
</dbReference>
<evidence type="ECO:0000256" key="10">
    <source>
        <dbReference type="SAM" id="MobiDB-lite"/>
    </source>
</evidence>
<accession>A0A2K1QNG4</accession>
<feature type="compositionally biased region" description="Polar residues" evidence="10">
    <location>
        <begin position="7"/>
        <end position="21"/>
    </location>
</feature>
<dbReference type="GO" id="GO:0012505">
    <property type="term" value="C:endomembrane system"/>
    <property type="evidence" value="ECO:0007669"/>
    <property type="project" value="UniProtKB-SubCell"/>
</dbReference>
<keyword evidence="9 11" id="KW-0472">Membrane</keyword>
<dbReference type="STRING" id="2082308.A0A2K1QNG4"/>
<evidence type="ECO:0000256" key="6">
    <source>
        <dbReference type="ARBA" id="ARBA00022837"/>
    </source>
</evidence>
<evidence type="ECO:0000256" key="11">
    <source>
        <dbReference type="SAM" id="Phobius"/>
    </source>
</evidence>
<evidence type="ECO:0000259" key="12">
    <source>
        <dbReference type="Pfam" id="PF01699"/>
    </source>
</evidence>
<dbReference type="FunFam" id="1.20.1420.30:FF:000021">
    <property type="entry name" value="Vacuolar calcium ion transporter"/>
    <property type="match status" value="1"/>
</dbReference>
<reference evidence="13 14" key="1">
    <citation type="submission" date="2017-06" db="EMBL/GenBank/DDBJ databases">
        <title>Draft genome sequence of a variant of Elsinoe murrayae.</title>
        <authorList>
            <person name="Cheng Q."/>
        </authorList>
    </citation>
    <scope>NUCLEOTIDE SEQUENCE [LARGE SCALE GENOMIC DNA]</scope>
    <source>
        <strain evidence="13 14">CQ-2017a</strain>
    </source>
</reference>
<keyword evidence="7 11" id="KW-1133">Transmembrane helix</keyword>
<feature type="domain" description="Sodium/calcium exchanger membrane region" evidence="12">
    <location>
        <begin position="868"/>
        <end position="1011"/>
    </location>
</feature>
<keyword evidence="5 11" id="KW-0812">Transmembrane</keyword>
<dbReference type="OrthoDB" id="4202871at2759"/>
<evidence type="ECO:0000256" key="4">
    <source>
        <dbReference type="ARBA" id="ARBA00022568"/>
    </source>
</evidence>
<keyword evidence="6" id="KW-0106">Calcium</keyword>
<evidence type="ECO:0000256" key="8">
    <source>
        <dbReference type="ARBA" id="ARBA00023065"/>
    </source>
</evidence>
<comment type="caution">
    <text evidence="13">The sequence shown here is derived from an EMBL/GenBank/DDBJ whole genome shotgun (WGS) entry which is preliminary data.</text>
</comment>
<feature type="transmembrane region" description="Helical" evidence="11">
    <location>
        <begin position="781"/>
        <end position="804"/>
    </location>
</feature>
<dbReference type="GO" id="GO:0000329">
    <property type="term" value="C:fungal-type vacuole membrane"/>
    <property type="evidence" value="ECO:0007669"/>
    <property type="project" value="TreeGrafter"/>
</dbReference>
<dbReference type="NCBIfam" id="TIGR00846">
    <property type="entry name" value="caca2"/>
    <property type="match status" value="1"/>
</dbReference>
<dbReference type="GO" id="GO:0006874">
    <property type="term" value="P:intracellular calcium ion homeostasis"/>
    <property type="evidence" value="ECO:0007669"/>
    <property type="project" value="TreeGrafter"/>
</dbReference>
<feature type="transmembrane region" description="Helical" evidence="11">
    <location>
        <begin position="748"/>
        <end position="769"/>
    </location>
</feature>
<dbReference type="Gene3D" id="1.20.1420.30">
    <property type="entry name" value="NCX, central ion-binding region"/>
    <property type="match status" value="1"/>
</dbReference>
<dbReference type="InterPro" id="IPR004713">
    <property type="entry name" value="CaH_exchang"/>
</dbReference>
<feature type="transmembrane region" description="Helical" evidence="11">
    <location>
        <begin position="866"/>
        <end position="887"/>
    </location>
</feature>
<dbReference type="NCBIfam" id="TIGR00378">
    <property type="entry name" value="cax"/>
    <property type="match status" value="1"/>
</dbReference>
<dbReference type="FunFam" id="1.20.1420.30:FF:000011">
    <property type="entry name" value="Vacuolar calcium ion transporter"/>
    <property type="match status" value="1"/>
</dbReference>
<keyword evidence="14" id="KW-1185">Reference proteome</keyword>
<comment type="similarity">
    <text evidence="2">Belongs to the Ca(2+):cation antiporter (CaCA) (TC 2.A.19) family.</text>
</comment>
<evidence type="ECO:0000256" key="3">
    <source>
        <dbReference type="ARBA" id="ARBA00022448"/>
    </source>
</evidence>
<evidence type="ECO:0000256" key="2">
    <source>
        <dbReference type="ARBA" id="ARBA00008170"/>
    </source>
</evidence>
<evidence type="ECO:0000313" key="14">
    <source>
        <dbReference type="Proteomes" id="UP000243797"/>
    </source>
</evidence>
<keyword evidence="3" id="KW-0813">Transport</keyword>
<feature type="transmembrane region" description="Helical" evidence="11">
    <location>
        <begin position="683"/>
        <end position="703"/>
    </location>
</feature>
<evidence type="ECO:0000256" key="9">
    <source>
        <dbReference type="ARBA" id="ARBA00023136"/>
    </source>
</evidence>
<evidence type="ECO:0000313" key="13">
    <source>
        <dbReference type="EMBL" id="PNS16665.1"/>
    </source>
</evidence>
<feature type="compositionally biased region" description="Polar residues" evidence="10">
    <location>
        <begin position="135"/>
        <end position="147"/>
    </location>
</feature>
<feature type="transmembrane region" description="Helical" evidence="11">
    <location>
        <begin position="965"/>
        <end position="986"/>
    </location>
</feature>
<organism evidence="13 14">
    <name type="scientific">Sphaceloma murrayae</name>
    <dbReference type="NCBI Taxonomy" id="2082308"/>
    <lineage>
        <taxon>Eukaryota</taxon>
        <taxon>Fungi</taxon>
        <taxon>Dikarya</taxon>
        <taxon>Ascomycota</taxon>
        <taxon>Pezizomycotina</taxon>
        <taxon>Dothideomycetes</taxon>
        <taxon>Dothideomycetidae</taxon>
        <taxon>Myriangiales</taxon>
        <taxon>Elsinoaceae</taxon>
        <taxon>Sphaceloma</taxon>
    </lineage>
</organism>
<dbReference type="PANTHER" id="PTHR31503:SF22">
    <property type="entry name" value="VACUOLAR CALCIUM ION TRANSPORTER"/>
    <property type="match status" value="1"/>
</dbReference>
<gene>
    <name evidence="13" type="ORF">CAC42_4629</name>
</gene>
<protein>
    <submittedName>
        <fullName evidence="13">Vacuolar calcium ion transporter</fullName>
    </submittedName>
</protein>
<evidence type="ECO:0000256" key="5">
    <source>
        <dbReference type="ARBA" id="ARBA00022692"/>
    </source>
</evidence>
<feature type="transmembrane region" description="Helical" evidence="11">
    <location>
        <begin position="816"/>
        <end position="837"/>
    </location>
</feature>
<feature type="transmembrane region" description="Helical" evidence="11">
    <location>
        <begin position="654"/>
        <end position="676"/>
    </location>
</feature>
<name>A0A2K1QNG4_9PEZI</name>
<sequence>MEDFESNAYSPDPSRTPSTVRLNPYRSPIASTYSDVTDDGLENSWSPPAWRKAGSGWFRQQTGLASPMRSRAGTPDKERSYEGEDDEEEVNAAAEIPLPGSPIKGRSVSRSLSPQRQTQSPEKQSGKPPELVDTRSPSPAKSDRSANNYIRFSMRADVQHRTQPIEDAVVIMHNTYLRITRSKYSLFFSFVVGLLAMTTTRVLFQSPAQGPAPDLVKVAGLAKSFEPLMYYSENGHSQVVQLGETGVAVWDLGESVRSTNMTSGPIIVKELDNLSDSLKNLALELTRFFANIDGDIDSILIVMEWAQRELSKISSMPESSLSTLFSNLHTIFSKVGVLENPWTGSQTAVGKLVQELFGPTAPQLTRNTLQRTFMDFLGVLEESINNELTASISLFAHFEAIDRQFLNLQRTVIRETDAQEREESEVLASLWSRIMGANAARLKKFEKNKSLLSSLRDRTVKNKHVLVDHNGRLLQLRSNLEILRKKLVSPLVRSNESSTLSVEEQLRGLEGTYHSLRATREAQKARLYELIHEGSMGTRRSTIMREERQSSRSSAPVHLLRFMETARLTMGQSHAAVNNHFRAEYRRAGRPGKTDRREIGGDEGADENTPLVNGHGASRMNSVTSLLHDSEGQPYWEDSRPYIKWPAYTLHKTWQILASNYVNVLLVFVPAGIILGEIGADPTAVFVVNFFAIIPLAALLSFATEEISAKLGQTLGGLMNATFGNAVELIVSIVALRDGEIRIVQASMLGSILSNILLVLGCCFIAGGYNRQEQTFNSTVASTMSSLMAVASASLIIPATLYAALARSKSSSDDNILILSHGTAVILLILYVLYLFFQLKTHASLFDEESADDGEEHEEGQILSPIPATVVLIVITVLVSICADYLVGSIGSIVESTGISKTFIGLILIPIVGNAAEHVTAVVVAHKDKMDLAIGVAIGSSMQIALFVTPFLVLLGWAMGQPMTLHFQMFETVVFFLSVLVVNYLIQDGKSNYLEGAMCLGTYIIIALAFYVYPDDAGDVGTLFGGN</sequence>
<evidence type="ECO:0000256" key="1">
    <source>
        <dbReference type="ARBA" id="ARBA00004127"/>
    </source>
</evidence>
<feature type="compositionally biased region" description="Polar residues" evidence="10">
    <location>
        <begin position="108"/>
        <end position="123"/>
    </location>
</feature>
<dbReference type="Pfam" id="PF01699">
    <property type="entry name" value="Na_Ca_ex"/>
    <property type="match status" value="2"/>
</dbReference>
<dbReference type="AlphaFoldDB" id="A0A2K1QNG4"/>
<feature type="region of interest" description="Disordered" evidence="10">
    <location>
        <begin position="588"/>
        <end position="614"/>
    </location>
</feature>
<keyword evidence="8" id="KW-0406">Ion transport</keyword>
<dbReference type="InterPro" id="IPR044880">
    <property type="entry name" value="NCX_ion-bd_dom_sf"/>
</dbReference>
<feature type="transmembrane region" description="Helical" evidence="11">
    <location>
        <begin position="993"/>
        <end position="1013"/>
    </location>
</feature>
<dbReference type="InterPro" id="IPR004837">
    <property type="entry name" value="NaCa_Exmemb"/>
</dbReference>
<dbReference type="InterPro" id="IPR004798">
    <property type="entry name" value="CAX-like"/>
</dbReference>
<proteinExistence type="inferred from homology"/>
<comment type="subcellular location">
    <subcellularLocation>
        <location evidence="1">Endomembrane system</location>
        <topology evidence="1">Multi-pass membrane protein</topology>
    </subcellularLocation>
</comment>
<feature type="region of interest" description="Disordered" evidence="10">
    <location>
        <begin position="1"/>
        <end position="147"/>
    </location>
</feature>
<feature type="transmembrane region" description="Helical" evidence="11">
    <location>
        <begin position="932"/>
        <end position="959"/>
    </location>
</feature>
<feature type="compositionally biased region" description="Basic and acidic residues" evidence="10">
    <location>
        <begin position="588"/>
        <end position="600"/>
    </location>
</feature>
<dbReference type="PANTHER" id="PTHR31503">
    <property type="entry name" value="VACUOLAR CALCIUM ION TRANSPORTER"/>
    <property type="match status" value="1"/>
</dbReference>